<evidence type="ECO:0000256" key="1">
    <source>
        <dbReference type="SAM" id="MobiDB-lite"/>
    </source>
</evidence>
<accession>A0A6L2JWK4</accession>
<dbReference type="AlphaFoldDB" id="A0A6L2JWK4"/>
<gene>
    <name evidence="2" type="ORF">Tci_013078</name>
</gene>
<name>A0A6L2JWK4_TANCI</name>
<evidence type="ECO:0000313" key="2">
    <source>
        <dbReference type="EMBL" id="GEU41100.1"/>
    </source>
</evidence>
<sequence>MKKEQNGKGDILGLENTHQSSTSRATHAKTSSSKDDAPFLIVSDDEEGLPDFFELKDANACHLKISSITPLAWKNHLDNHIDLELLDLHDCCYAKQAIVNNAMNRIYHELLQVIEKLRCECDVIRSKERARDEEYDGLRVKYEAFMIDFEKNPTVIFLREKISALSTEAKEHKLSLNRMMLESQKLEVVEVSFQKEVEELKQDKREVVSKFIPYVVMELVHSDNMGSLVGKLVSFAIVYGRCRAFEQVAGIKEPFDLSKLKDYRSSYKKDHTQASNDLATATFPWLDEFVVDPSAPIEALLSKNPLTLQRPAPSRT</sequence>
<feature type="compositionally biased region" description="Polar residues" evidence="1">
    <location>
        <begin position="16"/>
        <end position="31"/>
    </location>
</feature>
<dbReference type="EMBL" id="BKCJ010001392">
    <property type="protein sequence ID" value="GEU41100.1"/>
    <property type="molecule type" value="Genomic_DNA"/>
</dbReference>
<proteinExistence type="predicted"/>
<protein>
    <submittedName>
        <fullName evidence="2">Uncharacterized protein</fullName>
    </submittedName>
</protein>
<feature type="region of interest" description="Disordered" evidence="1">
    <location>
        <begin position="1"/>
        <end position="34"/>
    </location>
</feature>
<comment type="caution">
    <text evidence="2">The sequence shown here is derived from an EMBL/GenBank/DDBJ whole genome shotgun (WGS) entry which is preliminary data.</text>
</comment>
<organism evidence="2">
    <name type="scientific">Tanacetum cinerariifolium</name>
    <name type="common">Dalmatian daisy</name>
    <name type="synonym">Chrysanthemum cinerariifolium</name>
    <dbReference type="NCBI Taxonomy" id="118510"/>
    <lineage>
        <taxon>Eukaryota</taxon>
        <taxon>Viridiplantae</taxon>
        <taxon>Streptophyta</taxon>
        <taxon>Embryophyta</taxon>
        <taxon>Tracheophyta</taxon>
        <taxon>Spermatophyta</taxon>
        <taxon>Magnoliopsida</taxon>
        <taxon>eudicotyledons</taxon>
        <taxon>Gunneridae</taxon>
        <taxon>Pentapetalae</taxon>
        <taxon>asterids</taxon>
        <taxon>campanulids</taxon>
        <taxon>Asterales</taxon>
        <taxon>Asteraceae</taxon>
        <taxon>Asteroideae</taxon>
        <taxon>Anthemideae</taxon>
        <taxon>Anthemidinae</taxon>
        <taxon>Tanacetum</taxon>
    </lineage>
</organism>
<reference evidence="2" key="1">
    <citation type="journal article" date="2019" name="Sci. Rep.">
        <title>Draft genome of Tanacetum cinerariifolium, the natural source of mosquito coil.</title>
        <authorList>
            <person name="Yamashiro T."/>
            <person name="Shiraishi A."/>
            <person name="Satake H."/>
            <person name="Nakayama K."/>
        </authorList>
    </citation>
    <scope>NUCLEOTIDE SEQUENCE</scope>
</reference>